<evidence type="ECO:0000313" key="1">
    <source>
        <dbReference type="EMBL" id="KAH9774459.1"/>
    </source>
</evidence>
<name>A0ACB8LM65_CITSI</name>
<protein>
    <submittedName>
        <fullName evidence="1">Uncharacterized protein</fullName>
    </submittedName>
</protein>
<evidence type="ECO:0000313" key="2">
    <source>
        <dbReference type="Proteomes" id="UP000829398"/>
    </source>
</evidence>
<reference evidence="2" key="1">
    <citation type="journal article" date="2023" name="Hortic. Res.">
        <title>A chromosome-level phased genome enabling allele-level studies in sweet orange: a case study on citrus Huanglongbing tolerance.</title>
        <authorList>
            <person name="Wu B."/>
            <person name="Yu Q."/>
            <person name="Deng Z."/>
            <person name="Duan Y."/>
            <person name="Luo F."/>
            <person name="Gmitter F. Jr."/>
        </authorList>
    </citation>
    <scope>NUCLEOTIDE SEQUENCE [LARGE SCALE GENOMIC DNA]</scope>
    <source>
        <strain evidence="2">cv. Valencia</strain>
    </source>
</reference>
<sequence length="252" mass="28087">MSTRRELLVEDGKVAAANAIGTTIMKLDKGKLGEDDPWFGCPVTKLGSIFIRLILGGAGLRKSRRLQLIKMPFRIKDASFIFCRDWALFSNDGRTFSNFLKTWSSVCRDSSCLMEPFCRLAIEDTNGLEGIFLNEWCKRRPSQEMVVVCNGMANLDFIKCKAKVNEPGKSLGEDPCYFGFNAGGIATLYYRIPTTHFGNCTGFARCLATWDELLGEDGIVVAANVIGSKVKEPDREILGGAEKWISDYEVFF</sequence>
<keyword evidence="2" id="KW-1185">Reference proteome</keyword>
<accession>A0ACB8LM65</accession>
<comment type="caution">
    <text evidence="1">The sequence shown here is derived from an EMBL/GenBank/DDBJ whole genome shotgun (WGS) entry which is preliminary data.</text>
</comment>
<organism evidence="1 2">
    <name type="scientific">Citrus sinensis</name>
    <name type="common">Sweet orange</name>
    <name type="synonym">Citrus aurantium var. sinensis</name>
    <dbReference type="NCBI Taxonomy" id="2711"/>
    <lineage>
        <taxon>Eukaryota</taxon>
        <taxon>Viridiplantae</taxon>
        <taxon>Streptophyta</taxon>
        <taxon>Embryophyta</taxon>
        <taxon>Tracheophyta</taxon>
        <taxon>Spermatophyta</taxon>
        <taxon>Magnoliopsida</taxon>
        <taxon>eudicotyledons</taxon>
        <taxon>Gunneridae</taxon>
        <taxon>Pentapetalae</taxon>
        <taxon>rosids</taxon>
        <taxon>malvids</taxon>
        <taxon>Sapindales</taxon>
        <taxon>Rutaceae</taxon>
        <taxon>Aurantioideae</taxon>
        <taxon>Citrus</taxon>
    </lineage>
</organism>
<gene>
    <name evidence="1" type="ORF">KPL71_013651</name>
</gene>
<proteinExistence type="predicted"/>
<dbReference type="Proteomes" id="UP000829398">
    <property type="component" value="Chromosome 4"/>
</dbReference>
<dbReference type="EMBL" id="CM039173">
    <property type="protein sequence ID" value="KAH9774459.1"/>
    <property type="molecule type" value="Genomic_DNA"/>
</dbReference>